<dbReference type="Proteomes" id="UP001597541">
    <property type="component" value="Unassembled WGS sequence"/>
</dbReference>
<sequence length="334" mass="35965">MNNHIVGVFKTEQAAISAIEELKQLGYRSDDISVISRNKEDMNTISTETGTKAPEGIAAGAATGGVVGGLTGLLAGIGLLAIPGVGPILAAGPIAATLTGAAVGAGAGSLVGGLVGLGIPEDEAERYNNYVDDEHILVMVDDDNNRGSRVYDIFRAHGSINSDMYGSDQARMNTYGTSDTELLDRNKAAYNNTGKSYTDRDQGHITLHEERLEVDKEKVQTGEVRLHKEVIEERQTVDVPVKREEVVIERNPVSGRDADTASFTEGETIRIPVSEERVEVTKKPVVTEEVTLGKRTVEDTKHVSETLRKEKADLDRSGNAIVEGEEVLSGRNRR</sequence>
<evidence type="ECO:0000259" key="2">
    <source>
        <dbReference type="Pfam" id="PF11181"/>
    </source>
</evidence>
<organism evidence="3 4">
    <name type="scientific">Paenibacillus gansuensis</name>
    <dbReference type="NCBI Taxonomy" id="306542"/>
    <lineage>
        <taxon>Bacteria</taxon>
        <taxon>Bacillati</taxon>
        <taxon>Bacillota</taxon>
        <taxon>Bacilli</taxon>
        <taxon>Bacillales</taxon>
        <taxon>Paenibacillaceae</taxon>
        <taxon>Paenibacillus</taxon>
    </lineage>
</organism>
<dbReference type="InterPro" id="IPR019060">
    <property type="entry name" value="DUF2382"/>
</dbReference>
<dbReference type="RefSeq" id="WP_377602425.1">
    <property type="nucleotide sequence ID" value="NZ_JBHUME010000007.1"/>
</dbReference>
<dbReference type="Pfam" id="PF09557">
    <property type="entry name" value="DUF2382"/>
    <property type="match status" value="1"/>
</dbReference>
<dbReference type="NCBIfam" id="TIGR02271">
    <property type="entry name" value="YsnF/AvaK domain"/>
    <property type="match status" value="1"/>
</dbReference>
<evidence type="ECO:0000313" key="3">
    <source>
        <dbReference type="EMBL" id="MFD2612686.1"/>
    </source>
</evidence>
<evidence type="ECO:0000313" key="4">
    <source>
        <dbReference type="Proteomes" id="UP001597541"/>
    </source>
</evidence>
<dbReference type="PANTHER" id="PTHR38463:SF1">
    <property type="entry name" value="STRESS RESPONSE PROTEIN YSNF"/>
    <property type="match status" value="1"/>
</dbReference>
<reference evidence="4" key="1">
    <citation type="journal article" date="2019" name="Int. J. Syst. Evol. Microbiol.">
        <title>The Global Catalogue of Microorganisms (GCM) 10K type strain sequencing project: providing services to taxonomists for standard genome sequencing and annotation.</title>
        <authorList>
            <consortium name="The Broad Institute Genomics Platform"/>
            <consortium name="The Broad Institute Genome Sequencing Center for Infectious Disease"/>
            <person name="Wu L."/>
            <person name="Ma J."/>
        </authorList>
    </citation>
    <scope>NUCLEOTIDE SEQUENCE [LARGE SCALE GENOMIC DNA]</scope>
    <source>
        <strain evidence="4">KCTC 3950</strain>
    </source>
</reference>
<feature type="domain" description="General stress protein 17M-like" evidence="2">
    <location>
        <begin position="5"/>
        <end position="74"/>
    </location>
</feature>
<proteinExistence type="predicted"/>
<dbReference type="EMBL" id="JBHUME010000007">
    <property type="protein sequence ID" value="MFD2612686.1"/>
    <property type="molecule type" value="Genomic_DNA"/>
</dbReference>
<evidence type="ECO:0000259" key="1">
    <source>
        <dbReference type="Pfam" id="PF09557"/>
    </source>
</evidence>
<dbReference type="PANTHER" id="PTHR38463">
    <property type="entry name" value="STRESS RESPONSE PROTEIN YSNF"/>
    <property type="match status" value="1"/>
</dbReference>
<dbReference type="InterPro" id="IPR052967">
    <property type="entry name" value="Stress_Response_Assoc"/>
</dbReference>
<dbReference type="InterPro" id="IPR025889">
    <property type="entry name" value="GSP17M-like_dom"/>
</dbReference>
<feature type="domain" description="DUF2382" evidence="1">
    <location>
        <begin position="205"/>
        <end position="313"/>
    </location>
</feature>
<dbReference type="Pfam" id="PF11181">
    <property type="entry name" value="YflT"/>
    <property type="match status" value="1"/>
</dbReference>
<protein>
    <submittedName>
        <fullName evidence="3">YsnF/AvaK domain-containing protein</fullName>
    </submittedName>
</protein>
<name>A0ABW5PBI0_9BACL</name>
<keyword evidence="4" id="KW-1185">Reference proteome</keyword>
<gene>
    <name evidence="3" type="ORF">ACFSUF_09655</name>
</gene>
<accession>A0ABW5PBI0</accession>
<comment type="caution">
    <text evidence="3">The sequence shown here is derived from an EMBL/GenBank/DDBJ whole genome shotgun (WGS) entry which is preliminary data.</text>
</comment>